<feature type="compositionally biased region" description="Pro residues" evidence="1">
    <location>
        <begin position="52"/>
        <end position="62"/>
    </location>
</feature>
<feature type="compositionally biased region" description="Basic and acidic residues" evidence="1">
    <location>
        <begin position="95"/>
        <end position="105"/>
    </location>
</feature>
<feature type="compositionally biased region" description="Low complexity" evidence="1">
    <location>
        <begin position="64"/>
        <end position="74"/>
    </location>
</feature>
<gene>
    <name evidence="2" type="ORF">PTTG_09641</name>
</gene>
<reference evidence="2" key="2">
    <citation type="submission" date="2016-05" db="EMBL/GenBank/DDBJ databases">
        <title>Comparative analysis highlights variable genome content of wheat rusts and divergence of the mating loci.</title>
        <authorList>
            <person name="Cuomo C.A."/>
            <person name="Bakkeren G."/>
            <person name="Szabo L."/>
            <person name="Khalil H."/>
            <person name="Joly D."/>
            <person name="Goldberg J."/>
            <person name="Young S."/>
            <person name="Zeng Q."/>
            <person name="Fellers J."/>
        </authorList>
    </citation>
    <scope>NUCLEOTIDE SEQUENCE [LARGE SCALE GENOMIC DNA]</scope>
    <source>
        <strain evidence="2">1-1 BBBD Race 1</strain>
    </source>
</reference>
<feature type="region of interest" description="Disordered" evidence="1">
    <location>
        <begin position="1"/>
        <end position="137"/>
    </location>
</feature>
<protein>
    <submittedName>
        <fullName evidence="2 3">Uncharacterized protein</fullName>
    </submittedName>
</protein>
<name>A0A180G7R0_PUCT1</name>
<dbReference type="EnsemblFungi" id="PTTG_09641-t43_1">
    <property type="protein sequence ID" value="PTTG_09641-t43_1-p1"/>
    <property type="gene ID" value="PTTG_09641"/>
</dbReference>
<feature type="compositionally biased region" description="Polar residues" evidence="1">
    <location>
        <begin position="29"/>
        <end position="40"/>
    </location>
</feature>
<feature type="non-terminal residue" evidence="2">
    <location>
        <position position="245"/>
    </location>
</feature>
<evidence type="ECO:0000313" key="2">
    <source>
        <dbReference type="EMBL" id="OAV88509.1"/>
    </source>
</evidence>
<feature type="compositionally biased region" description="Polar residues" evidence="1">
    <location>
        <begin position="1"/>
        <end position="21"/>
    </location>
</feature>
<dbReference type="VEuPathDB" id="FungiDB:PTTG_09641"/>
<dbReference type="EMBL" id="ADAS02000172">
    <property type="protein sequence ID" value="OAV88509.1"/>
    <property type="molecule type" value="Genomic_DNA"/>
</dbReference>
<keyword evidence="4" id="KW-1185">Reference proteome</keyword>
<reference evidence="2" key="1">
    <citation type="submission" date="2009-11" db="EMBL/GenBank/DDBJ databases">
        <authorList>
            <consortium name="The Broad Institute Genome Sequencing Platform"/>
            <person name="Ward D."/>
            <person name="Feldgarden M."/>
            <person name="Earl A."/>
            <person name="Young S.K."/>
            <person name="Zeng Q."/>
            <person name="Koehrsen M."/>
            <person name="Alvarado L."/>
            <person name="Berlin A."/>
            <person name="Bochicchio J."/>
            <person name="Borenstein D."/>
            <person name="Chapman S.B."/>
            <person name="Chen Z."/>
            <person name="Engels R."/>
            <person name="Freedman E."/>
            <person name="Gellesch M."/>
            <person name="Goldberg J."/>
            <person name="Griggs A."/>
            <person name="Gujja S."/>
            <person name="Heilman E."/>
            <person name="Heiman D."/>
            <person name="Hepburn T."/>
            <person name="Howarth C."/>
            <person name="Jen D."/>
            <person name="Larson L."/>
            <person name="Lewis B."/>
            <person name="Mehta T."/>
            <person name="Park D."/>
            <person name="Pearson M."/>
            <person name="Roberts A."/>
            <person name="Saif S."/>
            <person name="Shea T."/>
            <person name="Shenoy N."/>
            <person name="Sisk P."/>
            <person name="Stolte C."/>
            <person name="Sykes S."/>
            <person name="Thomson T."/>
            <person name="Walk T."/>
            <person name="White J."/>
            <person name="Yandava C."/>
            <person name="Izard J."/>
            <person name="Baranova O.V."/>
            <person name="Blanton J.M."/>
            <person name="Tanner A.C."/>
            <person name="Dewhirst F.E."/>
            <person name="Haas B."/>
            <person name="Nusbaum C."/>
            <person name="Birren B."/>
        </authorList>
    </citation>
    <scope>NUCLEOTIDE SEQUENCE [LARGE SCALE GENOMIC DNA]</scope>
    <source>
        <strain evidence="2">1-1 BBBD Race 1</strain>
    </source>
</reference>
<reference evidence="3" key="4">
    <citation type="submission" date="2025-05" db="UniProtKB">
        <authorList>
            <consortium name="EnsemblFungi"/>
        </authorList>
    </citation>
    <scope>IDENTIFICATION</scope>
    <source>
        <strain evidence="3">isolate 1-1 / race 1 (BBBD)</strain>
    </source>
</reference>
<evidence type="ECO:0000256" key="1">
    <source>
        <dbReference type="SAM" id="MobiDB-lite"/>
    </source>
</evidence>
<evidence type="ECO:0000313" key="4">
    <source>
        <dbReference type="Proteomes" id="UP000005240"/>
    </source>
</evidence>
<dbReference type="AlphaFoldDB" id="A0A180G7R0"/>
<organism evidence="2">
    <name type="scientific">Puccinia triticina (isolate 1-1 / race 1 (BBBD))</name>
    <name type="common">Brown leaf rust fungus</name>
    <dbReference type="NCBI Taxonomy" id="630390"/>
    <lineage>
        <taxon>Eukaryota</taxon>
        <taxon>Fungi</taxon>
        <taxon>Dikarya</taxon>
        <taxon>Basidiomycota</taxon>
        <taxon>Pucciniomycotina</taxon>
        <taxon>Pucciniomycetes</taxon>
        <taxon>Pucciniales</taxon>
        <taxon>Pucciniaceae</taxon>
        <taxon>Puccinia</taxon>
    </lineage>
</organism>
<proteinExistence type="predicted"/>
<evidence type="ECO:0000313" key="3">
    <source>
        <dbReference type="EnsemblFungi" id="PTTG_09641-t43_1-p1"/>
    </source>
</evidence>
<dbReference type="Proteomes" id="UP000005240">
    <property type="component" value="Unassembled WGS sequence"/>
</dbReference>
<reference evidence="3 4" key="3">
    <citation type="journal article" date="2017" name="G3 (Bethesda)">
        <title>Comparative analysis highlights variable genome content of wheat rusts and divergence of the mating loci.</title>
        <authorList>
            <person name="Cuomo C.A."/>
            <person name="Bakkeren G."/>
            <person name="Khalil H.B."/>
            <person name="Panwar V."/>
            <person name="Joly D."/>
            <person name="Linning R."/>
            <person name="Sakthikumar S."/>
            <person name="Song X."/>
            <person name="Adiconis X."/>
            <person name="Fan L."/>
            <person name="Goldberg J.M."/>
            <person name="Levin J.Z."/>
            <person name="Young S."/>
            <person name="Zeng Q."/>
            <person name="Anikster Y."/>
            <person name="Bruce M."/>
            <person name="Wang M."/>
            <person name="Yin C."/>
            <person name="McCallum B."/>
            <person name="Szabo L.J."/>
            <person name="Hulbert S."/>
            <person name="Chen X."/>
            <person name="Fellers J.P."/>
        </authorList>
    </citation>
    <scope>NUCLEOTIDE SEQUENCE</scope>
    <source>
        <strain evidence="4">Isolate 1-1 / race 1 (BBBD)</strain>
        <strain evidence="3">isolate 1-1 / race 1 (BBBD)</strain>
    </source>
</reference>
<feature type="compositionally biased region" description="Basic and acidic residues" evidence="1">
    <location>
        <begin position="128"/>
        <end position="137"/>
    </location>
</feature>
<accession>A0A180G7R0</accession>
<dbReference type="OrthoDB" id="10403771at2759"/>
<sequence length="245" mass="26219">MSGLNIQDTTNTVKAAAQQTAPVAGEESQMASQTPNPTQELDTEGSQQAPPSQAPGPMPKPPKAAKQQAKASKPTTRAAAKNSATAPRVEAAEEDPQREQLRDPEIAEILPPACEPKTTGGNSATNQDAERSEAEMNREARTILMAKIVKAENDGDDAKVERYMKMYKAVLADQKSKGQKTGLIHAGPIISIPPAIPQKRPTPDGETTQVRNVKFIAGRSNSHDDGGFPPYFHKLLLECKGPLPL</sequence>